<dbReference type="InterPro" id="IPR010870">
    <property type="entry name" value="Porin_O/P"/>
</dbReference>
<dbReference type="EMBL" id="UOFY01000075">
    <property type="protein sequence ID" value="VAX11760.1"/>
    <property type="molecule type" value="Genomic_DNA"/>
</dbReference>
<dbReference type="InterPro" id="IPR023614">
    <property type="entry name" value="Porin_dom_sf"/>
</dbReference>
<reference evidence="1" key="1">
    <citation type="submission" date="2018-06" db="EMBL/GenBank/DDBJ databases">
        <authorList>
            <person name="Zhirakovskaya E."/>
        </authorList>
    </citation>
    <scope>NUCLEOTIDE SEQUENCE</scope>
</reference>
<accession>A0A3B1BMG9</accession>
<dbReference type="AlphaFoldDB" id="A0A3B1BMG9"/>
<organism evidence="1">
    <name type="scientific">hydrothermal vent metagenome</name>
    <dbReference type="NCBI Taxonomy" id="652676"/>
    <lineage>
        <taxon>unclassified sequences</taxon>
        <taxon>metagenomes</taxon>
        <taxon>ecological metagenomes</taxon>
    </lineage>
</organism>
<protein>
    <recommendedName>
        <fullName evidence="2">Porin domain-containing protein</fullName>
    </recommendedName>
</protein>
<sequence>MNNKLIALAVAASVTAGLAAPLAASAGVETKWFGFTQITAQSLSQNKATETDGLVFGADRVRIGYKLKDGKVFGKLQIDFNKTDTTASEGSTSQIIKDAIAGYKFSNAAKVSLGQFKTPVGMDFNTSGKKLDITKRGMEKKLVLERTAGAMISGRKIAGGVGYDLFYGNVAGRSSAVNTGTTGKDNTVAGRVSYDMGKLMHAELSYGSSSTDGGTDYKVTDFAMAYKRGPITGKFEYVIGKGAKNVSNAKEKVWFLHLGYQFSKMFEGVIRHYEAKDDVTNLKLGNTYLGANIFAGSNKTNGRLQLNYVVVSGDDIDATTTYNGTAKGYTDSAILVQYQVSF</sequence>
<name>A0A3B1BMG9_9ZZZZ</name>
<gene>
    <name evidence="1" type="ORF">MNBD_GAMMA25-2174</name>
</gene>
<proteinExistence type="predicted"/>
<evidence type="ECO:0000313" key="1">
    <source>
        <dbReference type="EMBL" id="VAX11760.1"/>
    </source>
</evidence>
<dbReference type="SUPFAM" id="SSF56935">
    <property type="entry name" value="Porins"/>
    <property type="match status" value="1"/>
</dbReference>
<dbReference type="Pfam" id="PF07396">
    <property type="entry name" value="Porin_O_P"/>
    <property type="match status" value="1"/>
</dbReference>
<evidence type="ECO:0008006" key="2">
    <source>
        <dbReference type="Google" id="ProtNLM"/>
    </source>
</evidence>
<dbReference type="Gene3D" id="2.40.160.10">
    <property type="entry name" value="Porin"/>
    <property type="match status" value="1"/>
</dbReference>